<organism evidence="12 13">
    <name type="scientific">Apiosordaria backusii</name>
    <dbReference type="NCBI Taxonomy" id="314023"/>
    <lineage>
        <taxon>Eukaryota</taxon>
        <taxon>Fungi</taxon>
        <taxon>Dikarya</taxon>
        <taxon>Ascomycota</taxon>
        <taxon>Pezizomycotina</taxon>
        <taxon>Sordariomycetes</taxon>
        <taxon>Sordariomycetidae</taxon>
        <taxon>Sordariales</taxon>
        <taxon>Lasiosphaeriaceae</taxon>
        <taxon>Apiosordaria</taxon>
    </lineage>
</organism>
<feature type="domain" description="C2H2-type" evidence="11">
    <location>
        <begin position="50"/>
        <end position="79"/>
    </location>
</feature>
<name>A0AA40AEG5_9PEZI</name>
<dbReference type="AlphaFoldDB" id="A0AA40AEG5"/>
<evidence type="ECO:0000256" key="4">
    <source>
        <dbReference type="ARBA" id="ARBA00022517"/>
    </source>
</evidence>
<keyword evidence="4" id="KW-0690">Ribosome biogenesis</keyword>
<comment type="subcellular location">
    <subcellularLocation>
        <location evidence="2">Cytoplasm</location>
    </subcellularLocation>
    <subcellularLocation>
        <location evidence="1">Nucleus</location>
    </subcellularLocation>
</comment>
<keyword evidence="8" id="KW-0539">Nucleus</keyword>
<dbReference type="PROSITE" id="PS00028">
    <property type="entry name" value="ZINC_FINGER_C2H2_1"/>
    <property type="match status" value="1"/>
</dbReference>
<dbReference type="FunFam" id="3.30.160.60:FF:000299">
    <property type="entry name" value="Zinc finger protein 593"/>
    <property type="match status" value="1"/>
</dbReference>
<dbReference type="SUPFAM" id="SSF57667">
    <property type="entry name" value="beta-beta-alpha zinc fingers"/>
    <property type="match status" value="1"/>
</dbReference>
<proteinExistence type="inferred from homology"/>
<dbReference type="GO" id="GO:0043021">
    <property type="term" value="F:ribonucleoprotein complex binding"/>
    <property type="evidence" value="ECO:0007669"/>
    <property type="project" value="UniProtKB-ARBA"/>
</dbReference>
<dbReference type="InterPro" id="IPR013087">
    <property type="entry name" value="Znf_C2H2_type"/>
</dbReference>
<evidence type="ECO:0000313" key="13">
    <source>
        <dbReference type="Proteomes" id="UP001172159"/>
    </source>
</evidence>
<reference evidence="12" key="1">
    <citation type="submission" date="2023-06" db="EMBL/GenBank/DDBJ databases">
        <title>Genome-scale phylogeny and comparative genomics of the fungal order Sordariales.</title>
        <authorList>
            <consortium name="Lawrence Berkeley National Laboratory"/>
            <person name="Hensen N."/>
            <person name="Bonometti L."/>
            <person name="Westerberg I."/>
            <person name="Brannstrom I.O."/>
            <person name="Guillou S."/>
            <person name="Cros-Aarteil S."/>
            <person name="Calhoun S."/>
            <person name="Haridas S."/>
            <person name="Kuo A."/>
            <person name="Mondo S."/>
            <person name="Pangilinan J."/>
            <person name="Riley R."/>
            <person name="Labutti K."/>
            <person name="Andreopoulos B."/>
            <person name="Lipzen A."/>
            <person name="Chen C."/>
            <person name="Yanf M."/>
            <person name="Daum C."/>
            <person name="Ng V."/>
            <person name="Clum A."/>
            <person name="Steindorff A."/>
            <person name="Ohm R."/>
            <person name="Martin F."/>
            <person name="Silar P."/>
            <person name="Natvig D."/>
            <person name="Lalanne C."/>
            <person name="Gautier V."/>
            <person name="Ament-Velasquez S.L."/>
            <person name="Kruys A."/>
            <person name="Hutchinson M.I."/>
            <person name="Powell A.J."/>
            <person name="Barry K."/>
            <person name="Miller A.N."/>
            <person name="Grigoriev I.V."/>
            <person name="Debuchy R."/>
            <person name="Gladieux P."/>
            <person name="Thoren M.H."/>
            <person name="Johannesson H."/>
        </authorList>
    </citation>
    <scope>NUCLEOTIDE SEQUENCE</scope>
    <source>
        <strain evidence="12">CBS 540.89</strain>
    </source>
</reference>
<dbReference type="Pfam" id="PF12171">
    <property type="entry name" value="zf-C2H2_jaz"/>
    <property type="match status" value="1"/>
</dbReference>
<evidence type="ECO:0000256" key="6">
    <source>
        <dbReference type="ARBA" id="ARBA00022771"/>
    </source>
</evidence>
<protein>
    <recommendedName>
        <fullName evidence="11">C2H2-type domain-containing protein</fullName>
    </recommendedName>
</protein>
<keyword evidence="5" id="KW-0479">Metal-binding</keyword>
<comment type="caution">
    <text evidence="12">The sequence shown here is derived from an EMBL/GenBank/DDBJ whole genome shotgun (WGS) entry which is preliminary data.</text>
</comment>
<evidence type="ECO:0000256" key="3">
    <source>
        <dbReference type="ARBA" id="ARBA00022490"/>
    </source>
</evidence>
<dbReference type="GO" id="GO:0005634">
    <property type="term" value="C:nucleus"/>
    <property type="evidence" value="ECO:0007669"/>
    <property type="project" value="UniProtKB-SubCell"/>
</dbReference>
<dbReference type="GO" id="GO:0008270">
    <property type="term" value="F:zinc ion binding"/>
    <property type="evidence" value="ECO:0007669"/>
    <property type="project" value="UniProtKB-KW"/>
</dbReference>
<evidence type="ECO:0000259" key="11">
    <source>
        <dbReference type="PROSITE" id="PS50157"/>
    </source>
</evidence>
<comment type="similarity">
    <text evidence="9">Belongs to the ZNF593/BUD20 C2H2-type zinc-finger protein family.</text>
</comment>
<evidence type="ECO:0000256" key="2">
    <source>
        <dbReference type="ARBA" id="ARBA00004496"/>
    </source>
</evidence>
<dbReference type="InterPro" id="IPR036236">
    <property type="entry name" value="Znf_C2H2_sf"/>
</dbReference>
<dbReference type="GO" id="GO:0003676">
    <property type="term" value="F:nucleic acid binding"/>
    <property type="evidence" value="ECO:0007669"/>
    <property type="project" value="InterPro"/>
</dbReference>
<dbReference type="EMBL" id="JAUKTV010000015">
    <property type="protein sequence ID" value="KAK0714346.1"/>
    <property type="molecule type" value="Genomic_DNA"/>
</dbReference>
<evidence type="ECO:0000256" key="7">
    <source>
        <dbReference type="ARBA" id="ARBA00022833"/>
    </source>
</evidence>
<keyword evidence="6 10" id="KW-0863">Zinc-finger</keyword>
<dbReference type="GO" id="GO:0042254">
    <property type="term" value="P:ribosome biogenesis"/>
    <property type="evidence" value="ECO:0007669"/>
    <property type="project" value="UniProtKB-KW"/>
</dbReference>
<evidence type="ECO:0000256" key="1">
    <source>
        <dbReference type="ARBA" id="ARBA00004123"/>
    </source>
</evidence>
<dbReference type="Gene3D" id="3.30.160.60">
    <property type="entry name" value="Classic Zinc Finger"/>
    <property type="match status" value="1"/>
</dbReference>
<dbReference type="SMART" id="SM00451">
    <property type="entry name" value="ZnF_U1"/>
    <property type="match status" value="1"/>
</dbReference>
<keyword evidence="13" id="KW-1185">Reference proteome</keyword>
<dbReference type="PROSITE" id="PS50157">
    <property type="entry name" value="ZINC_FINGER_C2H2_2"/>
    <property type="match status" value="1"/>
</dbReference>
<keyword evidence="7" id="KW-0862">Zinc</keyword>
<dbReference type="Proteomes" id="UP001172159">
    <property type="component" value="Unassembled WGS sequence"/>
</dbReference>
<evidence type="ECO:0000256" key="5">
    <source>
        <dbReference type="ARBA" id="ARBA00022723"/>
    </source>
</evidence>
<evidence type="ECO:0000256" key="9">
    <source>
        <dbReference type="ARBA" id="ARBA00038064"/>
    </source>
</evidence>
<keyword evidence="3" id="KW-0963">Cytoplasm</keyword>
<dbReference type="PANTHER" id="PTHR46095:SF1">
    <property type="entry name" value="ZINC FINGER PROTEIN 593"/>
    <property type="match status" value="1"/>
</dbReference>
<evidence type="ECO:0000256" key="8">
    <source>
        <dbReference type="ARBA" id="ARBA00023242"/>
    </source>
</evidence>
<evidence type="ECO:0000256" key="10">
    <source>
        <dbReference type="PROSITE-ProRule" id="PRU00042"/>
    </source>
</evidence>
<dbReference type="InterPro" id="IPR051879">
    <property type="entry name" value="C2H2-ZF_Maturation_Protein"/>
</dbReference>
<sequence>MGVFAKRSMAKTRRRRRDLDQIASDIASPRHLELYKETKDVEDLPGLGQHYCIPCAKWFDTETNLTAHKKGKPHRRQLKQLKDGAFTHKEANAASGLGVDNGPVKPKIDMEIDMA</sequence>
<dbReference type="PANTHER" id="PTHR46095">
    <property type="entry name" value="ZINC FINGER PROTEIN 593"/>
    <property type="match status" value="1"/>
</dbReference>
<accession>A0AA40AEG5</accession>
<gene>
    <name evidence="12" type="ORF">B0T21DRAFT_375719</name>
</gene>
<dbReference type="GO" id="GO:0005737">
    <property type="term" value="C:cytoplasm"/>
    <property type="evidence" value="ECO:0007669"/>
    <property type="project" value="UniProtKB-SubCell"/>
</dbReference>
<dbReference type="InterPro" id="IPR022755">
    <property type="entry name" value="Znf_C2H2_jaz"/>
</dbReference>
<dbReference type="InterPro" id="IPR003604">
    <property type="entry name" value="Matrin/U1-like-C_Znf_C2H2"/>
</dbReference>
<evidence type="ECO:0000313" key="12">
    <source>
        <dbReference type="EMBL" id="KAK0714346.1"/>
    </source>
</evidence>